<dbReference type="SUPFAM" id="SSF74853">
    <property type="entry name" value="Lamin A/C globular tail domain"/>
    <property type="match status" value="1"/>
</dbReference>
<feature type="domain" description="LTD" evidence="8">
    <location>
        <begin position="570"/>
        <end position="717"/>
    </location>
</feature>
<dbReference type="Proteomes" id="UP000095552">
    <property type="component" value="Unassembled WGS sequence"/>
</dbReference>
<evidence type="ECO:0000256" key="4">
    <source>
        <dbReference type="ARBA" id="ARBA00022737"/>
    </source>
</evidence>
<gene>
    <name evidence="9" type="ORF">BFP71_10395</name>
</gene>
<comment type="subcellular location">
    <subcellularLocation>
        <location evidence="1">Cytoplasm</location>
    </subcellularLocation>
</comment>
<evidence type="ECO:0000256" key="2">
    <source>
        <dbReference type="ARBA" id="ARBA00022490"/>
    </source>
</evidence>
<dbReference type="Pfam" id="PF18962">
    <property type="entry name" value="Por_Secre_tail"/>
    <property type="match status" value="1"/>
</dbReference>
<dbReference type="InterPro" id="IPR031549">
    <property type="entry name" value="ASH"/>
</dbReference>
<feature type="domain" description="Cadherin" evidence="7">
    <location>
        <begin position="2656"/>
        <end position="2745"/>
    </location>
</feature>
<dbReference type="Pfam" id="PF18657">
    <property type="entry name" value="YDG"/>
    <property type="match status" value="13"/>
</dbReference>
<dbReference type="Gene3D" id="2.60.40.2030">
    <property type="match status" value="3"/>
</dbReference>
<dbReference type="SMART" id="SM00237">
    <property type="entry name" value="Calx_beta"/>
    <property type="match status" value="3"/>
</dbReference>
<keyword evidence="5" id="KW-0106">Calcium</keyword>
<dbReference type="PROSITE" id="PS50268">
    <property type="entry name" value="CADHERIN_2"/>
    <property type="match status" value="1"/>
</dbReference>
<dbReference type="InterPro" id="IPR036415">
    <property type="entry name" value="Lamin_tail_dom_sf"/>
</dbReference>
<dbReference type="InterPro" id="IPR002126">
    <property type="entry name" value="Cadherin-like_dom"/>
</dbReference>
<sequence>MGLMRQYEPVKSSLGLVFFSLLFNVVSFLTGENTAAIPDNLQFTGTITFEHVKDVGGTFATDNAQFYTSESQEHVLVVDGESLGTRGADNRVYSYTEDDIEAQNDFETKIRLSFSESELFDVTSTNSIYIYNNGNEAVFSITSNTGQMAGLVSIPGQSGIAVNLTDNNTAISFIDITTNNNFSIYISSLAIENVTTSNAPALDVGDATITFAQGDEPIQISPAGTVSLADETLWDGGSLSAQISTNAKPGDSLSILDDDGDDLAISIDDTDLLANDVVVGSLNVTDGKVDGESLLSVVLNENATNAILQEILQSMRFEEAYGFVQEELREITVVATNGEGIEIKRFKKVELNSYPTFDGCPMGELICPDFSPTSGASSIVDINGTTVLGLSDLTGGFTAPEGSYFKVEKFNGELLINDKAVVKDQNDSISSIDVAKFTPNRGSGQYNIIYGTLYFLTSPDTYFEVPAPARVFADVDNTVLSPTFTHAGNQTVDQNAGATTKLNFITSIDDGDLLSDQEVTFLITENDNTDLFSSVPAISNSGILTYTPKSDTYGKANLTVTMSNEDDQTSTQDFTIYVTPTGLLINEIQPKASADFEFVEIFNNSNETQNLSGLVLVLFNGSNDLAYKDIGLEGTLVGSDYLVIGGEQVPNLDEDWGSTSFQNGTDAVALYVGSTSDFNTSSPPSLDGLVDVIVYGDSDGETLRASFGNAALRAPGDDSNSLSRTVDDSNVFVVQPETPGESNINQAITLTISGLTGLNKVYDRNTATQAEGTAELSGIEEGDDVSLGGTPEFNFSTSDVGTNLEILVTGYLLEGADKDKYELSLPTLTGNITPKELTVSVTANNKVYDKTTTGTVGSAGLSGIESGDVVTIDGSPSAFAFGSDDVGSGVTVTATGTYTLTGTDAGNYTLSQPTLSADITPKELTINVTANNKTYDKTTTGTVGSASLSGVEIGDVVTIDGSPSAFAFASDDVGTGIAFTATGNYTITGTDAGNYTVSQPSGLSADITAKGLTVDVTANNKTYDKTAAATVGSASLSGVESGDVVTIDVSPSAFAFVSDDVGTGIAVTATGNYTITGTDAGNYTVSQPTLSADITAKGLTVDVTANNKTYDKTTAATVGSASLSGVEIGDGVTIDVSPSAFAFVSDDVGTDIVVTATGNYTITGTDVGNYTLSQPTLSADITAKGLTVDVTANSKTYDKTTAATVGSASLSGVEIGDVVTIDVSPSAFAFVSDDVGTDIVVTATGTYTLTGTDAGNYTLTQPSGLSADITAKGLTVDVTANNKTYDKTTIATVGSASLSGIESGDVVTIDGSPSAFAFASDDVGTGIAVIATGTYTITGADVNNYSVTQPSGLSADITPKVLSVIAQADNKTYDGDVTATVSSASLNTDEEVIENDDVSIDESPSAYAFVDSDAGSGKSVVIVEGEFTLSGNDAHNYMVTQPDNLSADIIPKGLTLIVTVNDKVYDGELSTTVDQASIEGLIEGDLVTLSAPNTLDFVDPSVGNDKTVVVDELFSIEGAAASNYFIDDSQSEGSILPKELSITGLVGIDKTYDGSTAASTNGIANLTGLVGEDEVVLDGNPTFIFTSANVADNITITTSGYAISGAEAGNYTIIQPILSADISAKALVIVGITGDNKVYDGGTSASISGSAALTGSVTGDDISISGMPEFTFENKNVGTGIAVTATGDYTLTGADANNYTVLRPTLTADIIAKELTISVAANNKTYDKTTSATVGSASLSGIEGGDVVTIDGSPSAFAFASDDVGTGIVVTATGTYTLTGTDAGNYTVSQPTLSADITAKTLTVTGLTGDNKIFDGNTTASASGTAVLNGVIGADDVILDGVPVYTFVSSSVGTGIVINTSGYFLIGSDAGNYTVTQPTLSGDITEPTVAFALTTSNQSESASTANINVALSSVTAAAVTVNYTVSGTATGSGTDYTLADGTLTINPNSSSEDISISIIDDLLDEFDETVVVTLNNPTGATLGSNTVHTYTINDNDDAPTVQFDIATDGQSENEEAQDLPISISAESGKTVTVDYAVTGTATGSGTDYTLADGTFTFNAGDVGRTFFLTGIVNDLLDEDDETIIITLSNPSNATLGGQQTLTYTIQDDDASPTVILSVGDNTIDEASGTSNITATLSAISGRDVTVNLGYTGTATNGTDYNSTASTSITIPAGQSSANAAIGLTATQDTDGEGNETIIIEITSVVNGTEDGIQQQTITLVDDDDITAPSGYSVTMDDELIGGAETATSTFTFVGAEVGANYNYTVSSDGGGNDVTGTGTIATATDQITLADLSGLVDGTLTLTVALTDPSGNIGTAVTSSTTSKDTTAPNAPMVNSITTDSGSNGTDQITNDNTPDVNGTAEANAMVEVFVDGSSVGTTSADMDGNWTMAYNGNDPITDGELVITATATDEAGNQSSESSALNVIIDTTAPTAPMVISISTDSGANGADQITNDNTLYINGIAEGDATVEVLIDGISIGHTTADSNGNFSFDHTGTELSDASYSLTAKATDIAGNESAESTEFDLTIDTASPEVISIVRKEADQLRTGAEEANFTVIFSEIIIDVDIADFAITLSGTTGVINTVTAIDGKTYEVNVNGISGEGTIGIEVVDDDSILDEVGNPLGGIGADNGNFTAGEIYTTNFAPIDIIDLGCFVENNSIGDVVRELISVDRDTDDHHVYSLVEGIGDADNASFTIDGNQLKAAEIFDFETANSYSIRVKTDDGFGGVFEKALTIDIGNELEPSITIAETETAFDVSALGLSQERTINVTNNGEVLVQVTTAVTSNNFNASPSIFDIEVGETVQITISFVPTEARTYNESFTFIYEGGEVNHPVSGEGAVITSVDQKIDPASISVYPNPADKLLTIDLSKLAVSQIDVEIVNTVGLKIISMSTSTDEVIQLDISSYKSGVYILQFNNGVSMARKKIVIKR</sequence>
<dbReference type="GO" id="GO:0005737">
    <property type="term" value="C:cytoplasm"/>
    <property type="evidence" value="ECO:0007669"/>
    <property type="project" value="UniProtKB-SubCell"/>
</dbReference>
<dbReference type="GO" id="GO:0005509">
    <property type="term" value="F:calcium ion binding"/>
    <property type="evidence" value="ECO:0007669"/>
    <property type="project" value="InterPro"/>
</dbReference>
<dbReference type="GO" id="GO:0016020">
    <property type="term" value="C:membrane"/>
    <property type="evidence" value="ECO:0007669"/>
    <property type="project" value="InterPro"/>
</dbReference>
<keyword evidence="3" id="KW-0732">Signal</keyword>
<feature type="region of interest" description="Disordered" evidence="6">
    <location>
        <begin position="2316"/>
        <end position="2355"/>
    </location>
</feature>
<accession>A0A1E5SLD9</accession>
<keyword evidence="10" id="KW-1185">Reference proteome</keyword>
<dbReference type="Pfam" id="PF03160">
    <property type="entry name" value="Calx-beta"/>
    <property type="match status" value="2"/>
</dbReference>
<dbReference type="GO" id="GO:0007156">
    <property type="term" value="P:homophilic cell adhesion via plasma membrane adhesion molecules"/>
    <property type="evidence" value="ECO:0007669"/>
    <property type="project" value="InterPro"/>
</dbReference>
<dbReference type="InterPro" id="IPR038081">
    <property type="entry name" value="CalX-like_sf"/>
</dbReference>
<evidence type="ECO:0000259" key="7">
    <source>
        <dbReference type="PROSITE" id="PS50268"/>
    </source>
</evidence>
<dbReference type="Gene3D" id="2.60.40.10">
    <property type="entry name" value="Immunoglobulins"/>
    <property type="match status" value="3"/>
</dbReference>
<dbReference type="InterPro" id="IPR003644">
    <property type="entry name" value="Calx_beta"/>
</dbReference>
<dbReference type="Pfam" id="PF19077">
    <property type="entry name" value="Big_13"/>
    <property type="match status" value="2"/>
</dbReference>
<dbReference type="InterPro" id="IPR013783">
    <property type="entry name" value="Ig-like_fold"/>
</dbReference>
<name>A0A1E5SLD9_9BACT</name>
<reference evidence="9 10" key="1">
    <citation type="submission" date="2016-08" db="EMBL/GenBank/DDBJ databases">
        <title>Draft genome of Fabibacter sp. strain SK-8.</title>
        <authorList>
            <person name="Wong S.-K."/>
            <person name="Hamasaki K."/>
            <person name="Yoshizawa S."/>
        </authorList>
    </citation>
    <scope>NUCLEOTIDE SEQUENCE [LARGE SCALE GENOMIC DNA]</scope>
    <source>
        <strain evidence="9 10">SK-8</strain>
    </source>
</reference>
<dbReference type="PROSITE" id="PS51841">
    <property type="entry name" value="LTD"/>
    <property type="match status" value="1"/>
</dbReference>
<dbReference type="Pfam" id="PF15780">
    <property type="entry name" value="ASH"/>
    <property type="match status" value="1"/>
</dbReference>
<dbReference type="SUPFAM" id="SSF141072">
    <property type="entry name" value="CalX-like"/>
    <property type="match status" value="3"/>
</dbReference>
<dbReference type="NCBIfam" id="TIGR04183">
    <property type="entry name" value="Por_Secre_tail"/>
    <property type="match status" value="1"/>
</dbReference>
<evidence type="ECO:0000256" key="6">
    <source>
        <dbReference type="SAM" id="MobiDB-lite"/>
    </source>
</evidence>
<dbReference type="PANTHER" id="PTHR37397">
    <property type="entry name" value="SI:CH211-183D21.1"/>
    <property type="match status" value="1"/>
</dbReference>
<dbReference type="InterPro" id="IPR001322">
    <property type="entry name" value="Lamin_tail_dom"/>
</dbReference>
<dbReference type="STRING" id="1563681.BFP71_10395"/>
<dbReference type="InterPro" id="IPR041248">
    <property type="entry name" value="YDG"/>
</dbReference>
<dbReference type="EMBL" id="MDGQ01000005">
    <property type="protein sequence ID" value="OEJ99945.1"/>
    <property type="molecule type" value="Genomic_DNA"/>
</dbReference>
<evidence type="ECO:0000313" key="9">
    <source>
        <dbReference type="EMBL" id="OEJ99945.1"/>
    </source>
</evidence>
<organism evidence="9 10">
    <name type="scientific">Roseivirga misakiensis</name>
    <dbReference type="NCBI Taxonomy" id="1563681"/>
    <lineage>
        <taxon>Bacteria</taxon>
        <taxon>Pseudomonadati</taxon>
        <taxon>Bacteroidota</taxon>
        <taxon>Cytophagia</taxon>
        <taxon>Cytophagales</taxon>
        <taxon>Roseivirgaceae</taxon>
        <taxon>Roseivirga</taxon>
    </lineage>
</organism>
<dbReference type="InterPro" id="IPR026444">
    <property type="entry name" value="Secre_tail"/>
</dbReference>
<protein>
    <recommendedName>
        <fullName evidence="11">LTD domain-containing protein</fullName>
    </recommendedName>
</protein>
<dbReference type="InterPro" id="IPR044016">
    <property type="entry name" value="Big_13"/>
</dbReference>
<evidence type="ECO:0008006" key="11">
    <source>
        <dbReference type="Google" id="ProtNLM"/>
    </source>
</evidence>
<evidence type="ECO:0000259" key="8">
    <source>
        <dbReference type="PROSITE" id="PS51841"/>
    </source>
</evidence>
<dbReference type="GO" id="GO:0007154">
    <property type="term" value="P:cell communication"/>
    <property type="evidence" value="ECO:0007669"/>
    <property type="project" value="InterPro"/>
</dbReference>
<evidence type="ECO:0000256" key="1">
    <source>
        <dbReference type="ARBA" id="ARBA00004496"/>
    </source>
</evidence>
<proteinExistence type="predicted"/>
<evidence type="ECO:0000256" key="3">
    <source>
        <dbReference type="ARBA" id="ARBA00022729"/>
    </source>
</evidence>
<keyword evidence="4" id="KW-0677">Repeat</keyword>
<keyword evidence="2" id="KW-0963">Cytoplasm</keyword>
<comment type="caution">
    <text evidence="9">The sequence shown here is derived from an EMBL/GenBank/DDBJ whole genome shotgun (WGS) entry which is preliminary data.</text>
</comment>
<dbReference type="OrthoDB" id="1121493at2"/>
<dbReference type="PANTHER" id="PTHR37397:SF1">
    <property type="entry name" value="LTD DOMAIN-CONTAINING PROTEIN"/>
    <property type="match status" value="1"/>
</dbReference>
<dbReference type="NCBIfam" id="NF033510">
    <property type="entry name" value="Ca_tandemer"/>
    <property type="match status" value="2"/>
</dbReference>
<evidence type="ECO:0000256" key="5">
    <source>
        <dbReference type="ARBA" id="ARBA00022837"/>
    </source>
</evidence>
<evidence type="ECO:0000313" key="10">
    <source>
        <dbReference type="Proteomes" id="UP000095552"/>
    </source>
</evidence>